<dbReference type="EMBL" id="JAWWNJ010000036">
    <property type="protein sequence ID" value="KAK7023351.1"/>
    <property type="molecule type" value="Genomic_DNA"/>
</dbReference>
<feature type="compositionally biased region" description="Basic and acidic residues" evidence="1">
    <location>
        <begin position="470"/>
        <end position="489"/>
    </location>
</feature>
<evidence type="ECO:0000313" key="2">
    <source>
        <dbReference type="EMBL" id="KAK7023351.1"/>
    </source>
</evidence>
<keyword evidence="3" id="KW-1185">Reference proteome</keyword>
<feature type="compositionally biased region" description="Basic and acidic residues" evidence="1">
    <location>
        <begin position="435"/>
        <end position="451"/>
    </location>
</feature>
<feature type="region of interest" description="Disordered" evidence="1">
    <location>
        <begin position="1"/>
        <end position="21"/>
    </location>
</feature>
<evidence type="ECO:0000256" key="1">
    <source>
        <dbReference type="SAM" id="MobiDB-lite"/>
    </source>
</evidence>
<comment type="caution">
    <text evidence="2">The sequence shown here is derived from an EMBL/GenBank/DDBJ whole genome shotgun (WGS) entry which is preliminary data.</text>
</comment>
<feature type="compositionally biased region" description="Basic and acidic residues" evidence="1">
    <location>
        <begin position="363"/>
        <end position="373"/>
    </location>
</feature>
<dbReference type="Proteomes" id="UP001362999">
    <property type="component" value="Unassembled WGS sequence"/>
</dbReference>
<organism evidence="2 3">
    <name type="scientific">Favolaschia claudopus</name>
    <dbReference type="NCBI Taxonomy" id="2862362"/>
    <lineage>
        <taxon>Eukaryota</taxon>
        <taxon>Fungi</taxon>
        <taxon>Dikarya</taxon>
        <taxon>Basidiomycota</taxon>
        <taxon>Agaricomycotina</taxon>
        <taxon>Agaricomycetes</taxon>
        <taxon>Agaricomycetidae</taxon>
        <taxon>Agaricales</taxon>
        <taxon>Marasmiineae</taxon>
        <taxon>Mycenaceae</taxon>
        <taxon>Favolaschia</taxon>
    </lineage>
</organism>
<proteinExistence type="predicted"/>
<feature type="compositionally biased region" description="Basic and acidic residues" evidence="1">
    <location>
        <begin position="550"/>
        <end position="563"/>
    </location>
</feature>
<evidence type="ECO:0000313" key="3">
    <source>
        <dbReference type="Proteomes" id="UP001362999"/>
    </source>
</evidence>
<feature type="compositionally biased region" description="Basic residues" evidence="1">
    <location>
        <begin position="1"/>
        <end position="19"/>
    </location>
</feature>
<feature type="compositionally biased region" description="Basic and acidic residues" evidence="1">
    <location>
        <begin position="503"/>
        <end position="532"/>
    </location>
</feature>
<reference evidence="2 3" key="1">
    <citation type="journal article" date="2024" name="J Genomics">
        <title>Draft genome sequencing and assembly of Favolaschia claudopus CIRM-BRFM 2984 isolated from oak limbs.</title>
        <authorList>
            <person name="Navarro D."/>
            <person name="Drula E."/>
            <person name="Chaduli D."/>
            <person name="Cazenave R."/>
            <person name="Ahrendt S."/>
            <person name="Wang J."/>
            <person name="Lipzen A."/>
            <person name="Daum C."/>
            <person name="Barry K."/>
            <person name="Grigoriev I.V."/>
            <person name="Favel A."/>
            <person name="Rosso M.N."/>
            <person name="Martin F."/>
        </authorList>
    </citation>
    <scope>NUCLEOTIDE SEQUENCE [LARGE SCALE GENOMIC DNA]</scope>
    <source>
        <strain evidence="2 3">CIRM-BRFM 2984</strain>
    </source>
</reference>
<dbReference type="AlphaFoldDB" id="A0AAW0BC57"/>
<feature type="compositionally biased region" description="Acidic residues" evidence="1">
    <location>
        <begin position="374"/>
        <end position="394"/>
    </location>
</feature>
<feature type="compositionally biased region" description="Acidic residues" evidence="1">
    <location>
        <begin position="402"/>
        <end position="416"/>
    </location>
</feature>
<gene>
    <name evidence="2" type="ORF">R3P38DRAFT_3537938</name>
</gene>
<feature type="region of interest" description="Disordered" evidence="1">
    <location>
        <begin position="351"/>
        <end position="617"/>
    </location>
</feature>
<accession>A0AAW0BC57</accession>
<sequence>MAKNKSPKKQGKRPRKRTWTRIEKKDRRNLKMWAEGARESILLPHLAGYTDALERGWRAERDYVRDVCNEFHARISWRVADDEEPEEPLPDYDPMAAPEVEELDAAETEAKRARVETLNARINRWLKYRAKKLRRPTMRNRANDPWAVLLAKLAGVKAPPKARQGFQQYMHESYETDIKPVVEARWKAQLVEEDGVSSLKTGKAPNAPFRAQVARELFKELSDSERDELAQRAKDEAAELRREYLELMKGPPSRAPKDRQASIDNLGTFMTEVFKGVHEYTGLSCFAVFGGPIPMYQGDLRTLTVAYGRNQEPTPCHFPQWAKARFGQDVLEFMREWLKTAYTPAQCAEAALPNDGEDDDDDPLARAKYRFDPVDDWGNDSKDEDNTDDTDDESGSASDSASDSDSDSDSESEDEAGNGSGGVDVRGVQKKSAKKKVEVRKERSRASERAKATKKSRKSKGEALTGGKGKSAEGGKGKGKEKAVAEDGKKKKREPNKGGNANEGKKRAREEATDEGAKKKTRVTDGEDAEKRPRPKTTAKTGAASGSGDKALKAKGGEGRPTVEGENGGAAKAPSGGGEKEPTGREQRPDDGGGAGSSGHGAQEKAPPPPPPACPAGAPEYYKEIYAEVTGQGLGEDFNALLTSLSAVEEAYQWVKWEKGVLAKGLRTQGRPSQVTAWVQAGRGVRGGVMGGGAGPTLSDTESFSDGWWGWWRGMQPVWRKPNATSSGFLRDGYGGGGVEDWATLRFPGPNGALSLVASLFWWGRRLRYKEIEGESLAKWTEAVRDVTWMLKGLVEVEKKERA</sequence>
<name>A0AAW0BC57_9AGAR</name>
<protein>
    <submittedName>
        <fullName evidence="2">Uncharacterized protein</fullName>
    </submittedName>
</protein>
<feature type="compositionally biased region" description="Basic and acidic residues" evidence="1">
    <location>
        <begin position="578"/>
        <end position="591"/>
    </location>
</feature>